<proteinExistence type="predicted"/>
<name>A0ABT3Y8Q4_9FLAO</name>
<organism evidence="3 4">
    <name type="scientific">Chryseobacterium luquanense</name>
    <dbReference type="NCBI Taxonomy" id="2983766"/>
    <lineage>
        <taxon>Bacteria</taxon>
        <taxon>Pseudomonadati</taxon>
        <taxon>Bacteroidota</taxon>
        <taxon>Flavobacteriia</taxon>
        <taxon>Flavobacteriales</taxon>
        <taxon>Weeksellaceae</taxon>
        <taxon>Chryseobacterium group</taxon>
        <taxon>Chryseobacterium</taxon>
    </lineage>
</organism>
<sequence>MRKYLTFLIVFCSVTFNTQTFNYERTWATHIGPVDSFIDKIFFDNQNNIYTEGIAYNSTNGSSSVPISYYNQFVNPGLQGFTTGFVNNASAKISPNAATLLSYFYNPPGKKIYHRERNGNYYQREFYTSPITVNSNVWLTSNVESSNNEIILAKYNANNILQWRTYIPTLSEVKTDNEGNIYISGSTYWQSLGDIGTAFPSYTFPNINGNLVKPNVYVAKLNPQGEKIWATYIPSQNYTDFDVNNGNVFVITNDEINASDANLATAGTFQQTKIKGAITKLNASNGSRIWGTYYGFSSSSTVDRIVASEDAVYIIGTISTASGNPGSYYATSGAFKTQIGGNSDYYFTKFNQSGIRVWGTYYGTPTDEYFIGATGNLCLSGDKLLFAYLQSGTYNYSTPGAYQTTKPSSMPDIAFTMFSTNGNRIVTSYYGGPPPANNNIGWAARAKFSETEDAFYLFGATNSQSGHTTPGSLQQNMIFPNSNNEGIGTYLAKFSVKSLSTSETSVATDLQLFDNPNNGKFSLKGKILQTENCSFKIYDLSGRFVTEEKLSNNELQQFNYHEILKTGNYILSVLNSDNNLIKNFKMTVK</sequence>
<dbReference type="Proteomes" id="UP001070176">
    <property type="component" value="Unassembled WGS sequence"/>
</dbReference>
<evidence type="ECO:0000313" key="3">
    <source>
        <dbReference type="EMBL" id="MCX8534566.1"/>
    </source>
</evidence>
<dbReference type="InterPro" id="IPR026444">
    <property type="entry name" value="Secre_tail"/>
</dbReference>
<evidence type="ECO:0000313" key="4">
    <source>
        <dbReference type="Proteomes" id="UP001070176"/>
    </source>
</evidence>
<dbReference type="RefSeq" id="WP_267283005.1">
    <property type="nucleotide sequence ID" value="NZ_JAOVZV010000026.1"/>
</dbReference>
<evidence type="ECO:0000256" key="1">
    <source>
        <dbReference type="ARBA" id="ARBA00022729"/>
    </source>
</evidence>
<comment type="caution">
    <text evidence="3">The sequence shown here is derived from an EMBL/GenBank/DDBJ whole genome shotgun (WGS) entry which is preliminary data.</text>
</comment>
<feature type="domain" description="Secretion system C-terminal sorting" evidence="2">
    <location>
        <begin position="515"/>
        <end position="583"/>
    </location>
</feature>
<gene>
    <name evidence="3" type="ORF">OEA66_19630</name>
</gene>
<reference evidence="3" key="1">
    <citation type="submission" date="2022-10" db="EMBL/GenBank/DDBJ databases">
        <title>Chryseobacterium sp. nov., a novel bacterial species.</title>
        <authorList>
            <person name="Cao Y."/>
        </authorList>
    </citation>
    <scope>NUCLEOTIDE SEQUENCE</scope>
    <source>
        <strain evidence="3">KC 927</strain>
    </source>
</reference>
<keyword evidence="4" id="KW-1185">Reference proteome</keyword>
<dbReference type="NCBIfam" id="TIGR04183">
    <property type="entry name" value="Por_Secre_tail"/>
    <property type="match status" value="1"/>
</dbReference>
<keyword evidence="1" id="KW-0732">Signal</keyword>
<evidence type="ECO:0000259" key="2">
    <source>
        <dbReference type="Pfam" id="PF18962"/>
    </source>
</evidence>
<protein>
    <submittedName>
        <fullName evidence="3">T9SS type A sorting domain-containing protein</fullName>
    </submittedName>
</protein>
<accession>A0ABT3Y8Q4</accession>
<dbReference type="Pfam" id="PF18962">
    <property type="entry name" value="Por_Secre_tail"/>
    <property type="match status" value="1"/>
</dbReference>
<dbReference type="EMBL" id="JAOVZV010000026">
    <property type="protein sequence ID" value="MCX8534566.1"/>
    <property type="molecule type" value="Genomic_DNA"/>
</dbReference>